<proteinExistence type="predicted"/>
<sequence length="160" mass="16644">MSNIPFRSFAAPATAVDGSTVDGVPGRAMMSMAEIRRSAAEIAGDLARSWPTRVFRLVVEIDGVPSEREAVSGALIDGFSGISDPDAVPDRVTAARALNRRMLAVRLAGATMAAFDPARDLKIAPAAQGRLVVRAFAAGLPPIERAITFGDGLPALQACA</sequence>
<evidence type="ECO:0000313" key="1">
    <source>
        <dbReference type="EMBL" id="XBY42743.1"/>
    </source>
</evidence>
<organism evidence="1">
    <name type="scientific">Methyloraptor flagellatus</name>
    <dbReference type="NCBI Taxonomy" id="3162530"/>
    <lineage>
        <taxon>Bacteria</taxon>
        <taxon>Pseudomonadati</taxon>
        <taxon>Pseudomonadota</taxon>
        <taxon>Alphaproteobacteria</taxon>
        <taxon>Hyphomicrobiales</taxon>
        <taxon>Ancalomicrobiaceae</taxon>
        <taxon>Methyloraptor</taxon>
    </lineage>
</organism>
<accession>A0AAU7X6R9</accession>
<reference evidence="1" key="1">
    <citation type="submission" date="2024-06" db="EMBL/GenBank/DDBJ databases">
        <title>Methylostella associata gen. nov., sp. nov., a novel Ancalomicrobiaceae-affiliated facultatively methylotrophic bacteria that feed on methanotrophs of the genus Methylococcus.</title>
        <authorList>
            <person name="Saltykova V."/>
            <person name="Danilova O.V."/>
            <person name="Oshkin I.Y."/>
            <person name="Belova S.E."/>
            <person name="Pimenov N.V."/>
            <person name="Dedysh S.N."/>
        </authorList>
    </citation>
    <scope>NUCLEOTIDE SEQUENCE</scope>
    <source>
        <strain evidence="1">S20</strain>
    </source>
</reference>
<gene>
    <name evidence="1" type="ORF">ABS361_11450</name>
</gene>
<name>A0AAU7X6R9_9HYPH</name>
<protein>
    <submittedName>
        <fullName evidence="1">Uncharacterized protein</fullName>
    </submittedName>
</protein>
<dbReference type="AlphaFoldDB" id="A0AAU7X6R9"/>
<dbReference type="KEGG" id="mflg:ABS361_11450"/>
<dbReference type="RefSeq" id="WP_407047844.1">
    <property type="nucleotide sequence ID" value="NZ_CP158568.1"/>
</dbReference>
<dbReference type="EMBL" id="CP158568">
    <property type="protein sequence ID" value="XBY42743.1"/>
    <property type="molecule type" value="Genomic_DNA"/>
</dbReference>